<keyword evidence="3" id="KW-1185">Reference proteome</keyword>
<keyword evidence="1" id="KW-1133">Transmembrane helix</keyword>
<sequence>MTLFSFVCFIIAFYHIFTSFSLFLLPQHHAFYALFLEGFDKRFYKVKMIFPKPYKSNQD</sequence>
<protein>
    <submittedName>
        <fullName evidence="2">Uncharacterized protein</fullName>
    </submittedName>
</protein>
<gene>
    <name evidence="2" type="ORF">HCCG_00361</name>
</gene>
<evidence type="ECO:0000313" key="2">
    <source>
        <dbReference type="EMBL" id="EFR45815.1"/>
    </source>
</evidence>
<reference evidence="3" key="1">
    <citation type="journal article" date="2014" name="Genome Announc.">
        <title>Draft genome sequences of six enterohepatic helicobacter species isolated from humans and one from rhesus macaques.</title>
        <authorList>
            <person name="Shen Z."/>
            <person name="Sheh A."/>
            <person name="Young S.K."/>
            <person name="Abouelliel A."/>
            <person name="Ward D.V."/>
            <person name="Earl A.M."/>
            <person name="Fox J.G."/>
        </authorList>
    </citation>
    <scope>NUCLEOTIDE SEQUENCE [LARGE SCALE GENOMIC DNA]</scope>
    <source>
        <strain evidence="3">CCUG 18818</strain>
    </source>
</reference>
<keyword evidence="1" id="KW-0472">Membrane</keyword>
<proteinExistence type="predicted"/>
<evidence type="ECO:0000256" key="1">
    <source>
        <dbReference type="SAM" id="Phobius"/>
    </source>
</evidence>
<accession>A0ABN0B9K3</accession>
<dbReference type="EMBL" id="DS990391">
    <property type="protein sequence ID" value="EFR45815.1"/>
    <property type="molecule type" value="Genomic_DNA"/>
</dbReference>
<evidence type="ECO:0000313" key="3">
    <source>
        <dbReference type="Proteomes" id="UP000005755"/>
    </source>
</evidence>
<name>A0ABN0B9K3_9HELI</name>
<dbReference type="Proteomes" id="UP000005755">
    <property type="component" value="Unassembled WGS sequence"/>
</dbReference>
<feature type="transmembrane region" description="Helical" evidence="1">
    <location>
        <begin position="6"/>
        <end position="25"/>
    </location>
</feature>
<organism evidence="2 3">
    <name type="scientific">Helicobacter cinaedi CCUG 18818 = ATCC BAA-847</name>
    <dbReference type="NCBI Taxonomy" id="537971"/>
    <lineage>
        <taxon>Bacteria</taxon>
        <taxon>Pseudomonadati</taxon>
        <taxon>Campylobacterota</taxon>
        <taxon>Epsilonproteobacteria</taxon>
        <taxon>Campylobacterales</taxon>
        <taxon>Helicobacteraceae</taxon>
        <taxon>Helicobacter</taxon>
    </lineage>
</organism>
<keyword evidence="1" id="KW-0812">Transmembrane</keyword>